<evidence type="ECO:0000313" key="2">
    <source>
        <dbReference type="EMBL" id="MBD2829917.1"/>
    </source>
</evidence>
<reference evidence="2" key="1">
    <citation type="journal article" date="2020" name="PLoS ONE">
        <title>Isolation and characterization of Streptomyces bacteriophages and Streptomyces strains encoding biosynthetic arsenals: Streptomyces strains and phages for antibiotic discovery.</title>
        <authorList>
            <person name="Montano E.T."/>
            <person name="Nideffer J.F."/>
            <person name="Brumage L."/>
            <person name="Erb M."/>
            <person name="Derman A.I."/>
            <person name="Davis J.P."/>
            <person name="Estrada E."/>
            <person name="Fu S."/>
            <person name="Le D."/>
            <person name="Vuppala A."/>
            <person name="Tran C."/>
            <person name="Luterstein E."/>
            <person name="Lakkaraju S."/>
            <person name="Panchagnula S."/>
            <person name="Ren C."/>
            <person name="Doan J."/>
            <person name="Tran S."/>
            <person name="Soriano J."/>
            <person name="Fujita Y."/>
            <person name="Gutala P."/>
            <person name="Fujii Q."/>
            <person name="Lee M."/>
            <person name="Bui A."/>
            <person name="Villarreal C."/>
            <person name="Shing S.R."/>
            <person name="Kim S."/>
            <person name="Freeman D."/>
            <person name="Racha V."/>
            <person name="Ho A."/>
            <person name="Kumar P."/>
            <person name="Falah K."/>
            <person name="Dawson T."/>
            <person name="Enustun E."/>
            <person name="Prichard A."/>
            <person name="Gomez A."/>
            <person name="Khanna K."/>
            <person name="Trigg S."/>
            <person name="Fernandez L."/>
            <person name="Pogliano K."/>
            <person name="Pogliano J."/>
        </authorList>
    </citation>
    <scope>NUCLEOTIDE SEQUENCE</scope>
    <source>
        <strain evidence="2">QF2</strain>
    </source>
</reference>
<comment type="caution">
    <text evidence="2">The sequence shown here is derived from an EMBL/GenBank/DDBJ whole genome shotgun (WGS) entry which is preliminary data.</text>
</comment>
<gene>
    <name evidence="2" type="ORF">ID875_21375</name>
</gene>
<sequence length="423" mass="46769">MTARSKALDVWRELNDRQQGTLEVIFDLDQEAEGSRRAFAARGEWDKRPASEWRAIDFAHDPSDRRLFGWTAMQTRLAEKGWDNQGNGSTVAALAARELIERTGRMTTYGVMHQVRLTRSGRAAARAGTADTPGGPRKAALNARPWQVLALLWAADTRGELLRWTHSLTIEKVLIGKHVPPLAEWVTTRGGAYRITERGRDFYREHYAAHAAAYPDVQALHPDGAAAEPWPREADARLARLGATHKALAHAWEEARDQQARAQAEADPKAATGYFQQQREAARRSLPAEAARLLAERDELWQATARQRAERAAADTVRLEELLQEAARQWAAAALRGFNAVVAAEDPLAVLPAGDGKRNGPSPGSSRPRRPACTRSTTRRDACTRPPWAPPAGRGAPYRRSAAAVCRLRLRSPGRPARIWPCG</sequence>
<name>A0A927BND7_STRGL</name>
<protein>
    <submittedName>
        <fullName evidence="2">Uncharacterized protein</fullName>
    </submittedName>
</protein>
<feature type="region of interest" description="Disordered" evidence="1">
    <location>
        <begin position="351"/>
        <end position="396"/>
    </location>
</feature>
<evidence type="ECO:0000256" key="1">
    <source>
        <dbReference type="SAM" id="MobiDB-lite"/>
    </source>
</evidence>
<dbReference type="EMBL" id="JACWUS010000005">
    <property type="protein sequence ID" value="MBD2829917.1"/>
    <property type="molecule type" value="Genomic_DNA"/>
</dbReference>
<accession>A0A927BND7</accession>
<dbReference type="AlphaFoldDB" id="A0A927BND7"/>
<organism evidence="2">
    <name type="scientific">Streptomyces globisporus</name>
    <dbReference type="NCBI Taxonomy" id="1908"/>
    <lineage>
        <taxon>Bacteria</taxon>
        <taxon>Bacillati</taxon>
        <taxon>Actinomycetota</taxon>
        <taxon>Actinomycetes</taxon>
        <taxon>Kitasatosporales</taxon>
        <taxon>Streptomycetaceae</taxon>
        <taxon>Streptomyces</taxon>
    </lineage>
</organism>
<proteinExistence type="predicted"/>